<dbReference type="InterPro" id="IPR037232">
    <property type="entry name" value="NADH_quin_OxRdtase_su_C/D-like"/>
</dbReference>
<dbReference type="EMBL" id="QFQP01000008">
    <property type="protein sequence ID" value="PZR13891.1"/>
    <property type="molecule type" value="Genomic_DNA"/>
</dbReference>
<evidence type="ECO:0000313" key="4">
    <source>
        <dbReference type="Proteomes" id="UP000249061"/>
    </source>
</evidence>
<dbReference type="SUPFAM" id="SSF143243">
    <property type="entry name" value="Nqo5-like"/>
    <property type="match status" value="1"/>
</dbReference>
<sequence length="214" mass="24588">MTRSSCALSGQTPWENTLTRLGALPKRTAPFHRSGTPKLSTFALDQIQAQIPQAFVERYVDRTGEPWGVVAREHIVEVTKLLKEKLGFNLFISMDAVDRLHLEGPEQDPRFEVLYFLRSVERNELTRLKVRVNEGEDIPSIMKVYLGAEWGERFVWDFYGVAFAGGKNKRILMYEEFVGHPLRKDYPLRGRQNLIPERPIKDIFRGPGTNGVQD</sequence>
<gene>
    <name evidence="3" type="ORF">DI536_11205</name>
</gene>
<feature type="domain" description="NADH:ubiquinone oxidoreductase 30kDa subunit" evidence="2">
    <location>
        <begin position="70"/>
        <end position="191"/>
    </location>
</feature>
<dbReference type="PANTHER" id="PTHR10884:SF14">
    <property type="entry name" value="NADH DEHYDROGENASE [UBIQUINONE] IRON-SULFUR PROTEIN 3, MITOCHONDRIAL"/>
    <property type="match status" value="1"/>
</dbReference>
<reference evidence="3 4" key="1">
    <citation type="submission" date="2017-08" db="EMBL/GenBank/DDBJ databases">
        <title>Infants hospitalized years apart are colonized by the same room-sourced microbial strains.</title>
        <authorList>
            <person name="Brooks B."/>
            <person name="Olm M.R."/>
            <person name="Firek B.A."/>
            <person name="Baker R."/>
            <person name="Thomas B.C."/>
            <person name="Morowitz M.J."/>
            <person name="Banfield J.F."/>
        </authorList>
    </citation>
    <scope>NUCLEOTIDE SEQUENCE [LARGE SCALE GENOMIC DNA]</scope>
    <source>
        <strain evidence="3">S2_003_000_R2_14</strain>
    </source>
</reference>
<dbReference type="Pfam" id="PF00329">
    <property type="entry name" value="Complex1_30kDa"/>
    <property type="match status" value="1"/>
</dbReference>
<dbReference type="GO" id="GO:0008137">
    <property type="term" value="F:NADH dehydrogenase (ubiquinone) activity"/>
    <property type="evidence" value="ECO:0007669"/>
    <property type="project" value="InterPro"/>
</dbReference>
<dbReference type="AlphaFoldDB" id="A0A2W5VTI9"/>
<protein>
    <submittedName>
        <fullName evidence="3">NADH-quinone oxidoreductase subunit C</fullName>
    </submittedName>
</protein>
<dbReference type="Gene3D" id="3.30.460.80">
    <property type="entry name" value="NADH:ubiquinone oxidoreductase, 30kDa subunit"/>
    <property type="match status" value="1"/>
</dbReference>
<dbReference type="Proteomes" id="UP000249061">
    <property type="component" value="Unassembled WGS sequence"/>
</dbReference>
<comment type="caution">
    <text evidence="3">The sequence shown here is derived from an EMBL/GenBank/DDBJ whole genome shotgun (WGS) entry which is preliminary data.</text>
</comment>
<name>A0A2W5VTI9_9BACT</name>
<comment type="similarity">
    <text evidence="1">Belongs to the complex I 30 kDa subunit family.</text>
</comment>
<proteinExistence type="inferred from homology"/>
<dbReference type="PANTHER" id="PTHR10884">
    <property type="entry name" value="NADH DEHYDROGENASE UBIQUINONE IRON-SULFUR PROTEIN 3"/>
    <property type="match status" value="1"/>
</dbReference>
<accession>A0A2W5VTI9</accession>
<evidence type="ECO:0000256" key="1">
    <source>
        <dbReference type="ARBA" id="ARBA00007569"/>
    </source>
</evidence>
<organism evidence="3 4">
    <name type="scientific">Archangium gephyra</name>
    <dbReference type="NCBI Taxonomy" id="48"/>
    <lineage>
        <taxon>Bacteria</taxon>
        <taxon>Pseudomonadati</taxon>
        <taxon>Myxococcota</taxon>
        <taxon>Myxococcia</taxon>
        <taxon>Myxococcales</taxon>
        <taxon>Cystobacterineae</taxon>
        <taxon>Archangiaceae</taxon>
        <taxon>Archangium</taxon>
    </lineage>
</organism>
<evidence type="ECO:0000313" key="3">
    <source>
        <dbReference type="EMBL" id="PZR13891.1"/>
    </source>
</evidence>
<dbReference type="InterPro" id="IPR001268">
    <property type="entry name" value="NADH_UbQ_OxRdtase_30kDa_su"/>
</dbReference>
<evidence type="ECO:0000259" key="2">
    <source>
        <dbReference type="Pfam" id="PF00329"/>
    </source>
</evidence>